<gene>
    <name evidence="2" type="ORF">GCM10011363_28410</name>
</gene>
<evidence type="ECO:0000256" key="1">
    <source>
        <dbReference type="SAM" id="MobiDB-lite"/>
    </source>
</evidence>
<evidence type="ECO:0000313" key="3">
    <source>
        <dbReference type="Proteomes" id="UP000645462"/>
    </source>
</evidence>
<organism evidence="2 3">
    <name type="scientific">Marivita lacus</name>
    <dbReference type="NCBI Taxonomy" id="1323742"/>
    <lineage>
        <taxon>Bacteria</taxon>
        <taxon>Pseudomonadati</taxon>
        <taxon>Pseudomonadota</taxon>
        <taxon>Alphaproteobacteria</taxon>
        <taxon>Rhodobacterales</taxon>
        <taxon>Roseobacteraceae</taxon>
        <taxon>Marivita</taxon>
    </lineage>
</organism>
<accession>A0ABQ1KWI4</accession>
<evidence type="ECO:0008006" key="4">
    <source>
        <dbReference type="Google" id="ProtNLM"/>
    </source>
</evidence>
<sequence>MSVLTSAKSEKNKLGTPDSRPEAGGLSFALETIAPKQAKIYLAAAEAGRRPDARAVGNYARTMKAKAWVVNGQPVIFDNNGHLIDGIQRLSACIEAGVPFSTIVARNVKGDTLHTIDQHRARSYVAVLEARGTYRRPASLVRLMGKLIRVENGMLGLSAIPISWSRYDRVLEANPELIQAVDLADRYRGLKLHSQPVAVLAFMALRAGHGKAFRDFLVALDTDDEDGGSGFDGATNLLSTIEAMRAVGDVDTDQMIALGILAFNDWIEEGRRRKVYKWSPDRRPLSDDGAEDVEAGTEDDAHAVTKGKQRFLPNLGLPTMKEYPGLREGHVGDPLRGDQTDSRLVAELRETAAHAQDGVQVRMVEVTPEIARHWLREFNDGNRRTQPTQVDAIARDIKAGRWMVNAQPICFTADPFAPGARRGDTRLLNGQHRLYGVIEADMSIEVPVASGIAESAFATYDTHSRRAVFSSGGPQSDLRVLAGAARFQWRLDEGLNPNDRAVPSASELKETLERHPGLADWFPESRKRQVAEFGSSGVMTFVLYHLRREDPEAAEDFFKDLFTGENLTKENPVLALRERIRRTRNLEGEKRGSRRQVLSLLLEAWEGYREYRANSIPAPNVAD</sequence>
<reference evidence="3" key="1">
    <citation type="journal article" date="2019" name="Int. J. Syst. Evol. Microbiol.">
        <title>The Global Catalogue of Microorganisms (GCM) 10K type strain sequencing project: providing services to taxonomists for standard genome sequencing and annotation.</title>
        <authorList>
            <consortium name="The Broad Institute Genomics Platform"/>
            <consortium name="The Broad Institute Genome Sequencing Center for Infectious Disease"/>
            <person name="Wu L."/>
            <person name="Ma J."/>
        </authorList>
    </citation>
    <scope>NUCLEOTIDE SEQUENCE [LARGE SCALE GENOMIC DNA]</scope>
    <source>
        <strain evidence="3">CGMCC 1.12478</strain>
    </source>
</reference>
<dbReference type="RefSeq" id="WP_188482715.1">
    <property type="nucleotide sequence ID" value="NZ_BMFC01000007.1"/>
</dbReference>
<dbReference type="EMBL" id="BMFC01000007">
    <property type="protein sequence ID" value="GGC10071.1"/>
    <property type="molecule type" value="Genomic_DNA"/>
</dbReference>
<feature type="region of interest" description="Disordered" evidence="1">
    <location>
        <begin position="1"/>
        <end position="23"/>
    </location>
</feature>
<protein>
    <recommendedName>
        <fullName evidence="4">ParB/Sulfiredoxin domain-containing protein</fullName>
    </recommendedName>
</protein>
<comment type="caution">
    <text evidence="2">The sequence shown here is derived from an EMBL/GenBank/DDBJ whole genome shotgun (WGS) entry which is preliminary data.</text>
</comment>
<keyword evidence="3" id="KW-1185">Reference proteome</keyword>
<feature type="region of interest" description="Disordered" evidence="1">
    <location>
        <begin position="280"/>
        <end position="299"/>
    </location>
</feature>
<name>A0ABQ1KWI4_9RHOB</name>
<proteinExistence type="predicted"/>
<dbReference type="Proteomes" id="UP000645462">
    <property type="component" value="Unassembled WGS sequence"/>
</dbReference>
<feature type="compositionally biased region" description="Acidic residues" evidence="1">
    <location>
        <begin position="288"/>
        <end position="298"/>
    </location>
</feature>
<evidence type="ECO:0000313" key="2">
    <source>
        <dbReference type="EMBL" id="GGC10071.1"/>
    </source>
</evidence>